<comment type="caution">
    <text evidence="5">The sequence shown here is derived from an EMBL/GenBank/DDBJ whole genome shotgun (WGS) entry which is preliminary data.</text>
</comment>
<feature type="region of interest" description="Disordered" evidence="4">
    <location>
        <begin position="483"/>
        <end position="503"/>
    </location>
</feature>
<sequence length="503" mass="56105">MDFKVQIISKENIKPSSPTQDHLRTYQLSLLDQIAPNTHVPIILFYSGNFHRKMSYNLKTSLAETLTHFPPFAGKAKDRFYVDCNDDGATYIEASVDVDITSLILHLQNVEQLMKLMPCGPYDDLREPNVQQLLAVQVNYFRCGGMAICASLHHLVADASSLSIFLHRWAAVARGSAVVKDAIFGACISLFPPVPVLDFSYISYENEYTRNQIIVRKRFIVEEAKMAALRDRVGDGPHLKRPTRYEAVAALMWGAAIAASRQTDPNVKEHSAAGVVDLRRKMDKTSSKEYVGNLWKWTLANCSTEGEPNYNELAAKIRECTRKVDNEWADVDGYLDFSKKAVDVIGKRSSARIFYTSWCKFPFYEVDFGWGKPTWVGTGKTPSTGAYFLETSDGKGMEAWLGLAEEDMVLFERHPDILKYASFSKNLAATNLLQPTYLHPATNLLQPTYLHPPNFGSDGNFRLGEPARVVYGGGVEILGLTGGGVRVDSEGESDGDLELEEGE</sequence>
<evidence type="ECO:0008006" key="7">
    <source>
        <dbReference type="Google" id="ProtNLM"/>
    </source>
</evidence>
<keyword evidence="2" id="KW-0808">Transferase</keyword>
<dbReference type="InterPro" id="IPR023213">
    <property type="entry name" value="CAT-like_dom_sf"/>
</dbReference>
<evidence type="ECO:0000256" key="3">
    <source>
        <dbReference type="ARBA" id="ARBA00023315"/>
    </source>
</evidence>
<keyword evidence="6" id="KW-1185">Reference proteome</keyword>
<dbReference type="Pfam" id="PF02458">
    <property type="entry name" value="Transferase"/>
    <property type="match status" value="1"/>
</dbReference>
<gene>
    <name evidence="5" type="ORF">K2173_019927</name>
</gene>
<evidence type="ECO:0000313" key="5">
    <source>
        <dbReference type="EMBL" id="KAJ8774923.1"/>
    </source>
</evidence>
<name>A0AAV8U9F1_9ROSI</name>
<evidence type="ECO:0000256" key="4">
    <source>
        <dbReference type="SAM" id="MobiDB-lite"/>
    </source>
</evidence>
<comment type="similarity">
    <text evidence="1">Belongs to the plant acyltransferase family.</text>
</comment>
<feature type="compositionally biased region" description="Acidic residues" evidence="4">
    <location>
        <begin position="490"/>
        <end position="503"/>
    </location>
</feature>
<dbReference type="AlphaFoldDB" id="A0AAV8U9F1"/>
<dbReference type="PANTHER" id="PTHR31623">
    <property type="entry name" value="F21J9.9"/>
    <property type="match status" value="1"/>
</dbReference>
<evidence type="ECO:0000256" key="2">
    <source>
        <dbReference type="ARBA" id="ARBA00022679"/>
    </source>
</evidence>
<evidence type="ECO:0000313" key="6">
    <source>
        <dbReference type="Proteomes" id="UP001159364"/>
    </source>
</evidence>
<keyword evidence="3" id="KW-0012">Acyltransferase</keyword>
<dbReference type="EMBL" id="JAIWQS010000001">
    <property type="protein sequence ID" value="KAJ8774923.1"/>
    <property type="molecule type" value="Genomic_DNA"/>
</dbReference>
<protein>
    <recommendedName>
        <fullName evidence="7">BAHD acyltransferase</fullName>
    </recommendedName>
</protein>
<dbReference type="GO" id="GO:0016746">
    <property type="term" value="F:acyltransferase activity"/>
    <property type="evidence" value="ECO:0007669"/>
    <property type="project" value="UniProtKB-KW"/>
</dbReference>
<evidence type="ECO:0000256" key="1">
    <source>
        <dbReference type="ARBA" id="ARBA00009861"/>
    </source>
</evidence>
<dbReference type="PANTHER" id="PTHR31623:SF28">
    <property type="entry name" value="BAHD ACYLTRANSFERASE"/>
    <property type="match status" value="1"/>
</dbReference>
<accession>A0AAV8U9F1</accession>
<reference evidence="5 6" key="1">
    <citation type="submission" date="2021-09" db="EMBL/GenBank/DDBJ databases">
        <title>Genomic insights and catalytic innovation underlie evolution of tropane alkaloids biosynthesis.</title>
        <authorList>
            <person name="Wang Y.-J."/>
            <person name="Tian T."/>
            <person name="Huang J.-P."/>
            <person name="Huang S.-X."/>
        </authorList>
    </citation>
    <scope>NUCLEOTIDE SEQUENCE [LARGE SCALE GENOMIC DNA]</scope>
    <source>
        <strain evidence="5">KIB-2018</strain>
        <tissue evidence="5">Leaf</tissue>
    </source>
</reference>
<organism evidence="5 6">
    <name type="scientific">Erythroxylum novogranatense</name>
    <dbReference type="NCBI Taxonomy" id="1862640"/>
    <lineage>
        <taxon>Eukaryota</taxon>
        <taxon>Viridiplantae</taxon>
        <taxon>Streptophyta</taxon>
        <taxon>Embryophyta</taxon>
        <taxon>Tracheophyta</taxon>
        <taxon>Spermatophyta</taxon>
        <taxon>Magnoliopsida</taxon>
        <taxon>eudicotyledons</taxon>
        <taxon>Gunneridae</taxon>
        <taxon>Pentapetalae</taxon>
        <taxon>rosids</taxon>
        <taxon>fabids</taxon>
        <taxon>Malpighiales</taxon>
        <taxon>Erythroxylaceae</taxon>
        <taxon>Erythroxylum</taxon>
    </lineage>
</organism>
<dbReference type="Gene3D" id="3.30.559.10">
    <property type="entry name" value="Chloramphenicol acetyltransferase-like domain"/>
    <property type="match status" value="2"/>
</dbReference>
<dbReference type="Proteomes" id="UP001159364">
    <property type="component" value="Linkage Group LG01"/>
</dbReference>
<proteinExistence type="inferred from homology"/>